<name>A0A8J8MI14_9FIRM</name>
<reference evidence="1" key="1">
    <citation type="submission" date="2020-07" db="EMBL/GenBank/DDBJ databases">
        <title>Vallitalea pronyensis genome.</title>
        <authorList>
            <person name="Postec A."/>
        </authorList>
    </citation>
    <scope>NUCLEOTIDE SEQUENCE</scope>
    <source>
        <strain evidence="1">FatNI3</strain>
    </source>
</reference>
<evidence type="ECO:0000313" key="2">
    <source>
        <dbReference type="Proteomes" id="UP000683246"/>
    </source>
</evidence>
<dbReference type="KEGG" id="vpy:HZI73_05685"/>
<protein>
    <submittedName>
        <fullName evidence="1">Uncharacterized protein</fullName>
    </submittedName>
</protein>
<proteinExistence type="predicted"/>
<dbReference type="EMBL" id="CP058649">
    <property type="protein sequence ID" value="QUI21817.1"/>
    <property type="molecule type" value="Genomic_DNA"/>
</dbReference>
<evidence type="ECO:0000313" key="1">
    <source>
        <dbReference type="EMBL" id="QUI21817.1"/>
    </source>
</evidence>
<dbReference type="Proteomes" id="UP000683246">
    <property type="component" value="Chromosome"/>
</dbReference>
<sequence length="344" mass="41251">MKLTSKVLPIKYPIITSYPWHAGHLAILSAYDHCSPWIFSHYIQLKGSLKKLKARASQGLDFLFFDYEYSSAIPWFRPLSQKLNKNTMHMILKKYTLSDFIIDNIKDNFYISFHLDDFYLKETNMYMTYHIHHENMIYGYNSHDKTFNICGFYKDHSFSFSKISFKDLEKAFNHSKDHPIKLLKLRDDIQWALDIDIIKDFLNDYVLSLDSSRKMGIYSEPFYYEKIFTWGMDNYENIYQYITHMETMKEADIDIRPFHLLWDHKKYMTELCHFLNESNHLNDAGHIIESYNAIEKTALALRNKIIKFMISGEWKLIKHLYLQLERIATEEEKLIHHIINNIKT</sequence>
<gene>
    <name evidence="1" type="ORF">HZI73_05685</name>
</gene>
<accession>A0A8J8MI14</accession>
<keyword evidence="2" id="KW-1185">Reference proteome</keyword>
<organism evidence="1 2">
    <name type="scientific">Vallitalea pronyensis</name>
    <dbReference type="NCBI Taxonomy" id="1348613"/>
    <lineage>
        <taxon>Bacteria</taxon>
        <taxon>Bacillati</taxon>
        <taxon>Bacillota</taxon>
        <taxon>Clostridia</taxon>
        <taxon>Lachnospirales</taxon>
        <taxon>Vallitaleaceae</taxon>
        <taxon>Vallitalea</taxon>
    </lineage>
</organism>
<dbReference type="AlphaFoldDB" id="A0A8J8MI14"/>
<dbReference type="RefSeq" id="WP_212697287.1">
    <property type="nucleotide sequence ID" value="NZ_CP058649.1"/>
</dbReference>